<sequence>LYSTGRCVFQDRRDIEAVFHSLINILIKDEKERRPLLEKKGFVENLDCHDDVVEAFDTICIDMNKYDYALKYVYLLNNLCTKFNDSAKIIEAMQTTCSKTSPRFL</sequence>
<keyword evidence="3" id="KW-1185">Reference proteome</keyword>
<name>A0A2G9V171_TELCI</name>
<dbReference type="CDD" id="cd21115">
    <property type="entry name" value="legumain_C"/>
    <property type="match status" value="1"/>
</dbReference>
<feature type="non-terminal residue" evidence="2">
    <location>
        <position position="1"/>
    </location>
</feature>
<organism evidence="2 3">
    <name type="scientific">Teladorsagia circumcincta</name>
    <name type="common">Brown stomach worm</name>
    <name type="synonym">Ostertagia circumcincta</name>
    <dbReference type="NCBI Taxonomy" id="45464"/>
    <lineage>
        <taxon>Eukaryota</taxon>
        <taxon>Metazoa</taxon>
        <taxon>Ecdysozoa</taxon>
        <taxon>Nematoda</taxon>
        <taxon>Chromadorea</taxon>
        <taxon>Rhabditida</taxon>
        <taxon>Rhabditina</taxon>
        <taxon>Rhabditomorpha</taxon>
        <taxon>Strongyloidea</taxon>
        <taxon>Trichostrongylidae</taxon>
        <taxon>Teladorsagia</taxon>
    </lineage>
</organism>
<dbReference type="Proteomes" id="UP000230423">
    <property type="component" value="Unassembled WGS sequence"/>
</dbReference>
<accession>A0A2G9V171</accession>
<reference evidence="2 3" key="1">
    <citation type="submission" date="2015-09" db="EMBL/GenBank/DDBJ databases">
        <title>Draft genome of the parasitic nematode Teladorsagia circumcincta isolate WARC Sus (inbred).</title>
        <authorList>
            <person name="Mitreva M."/>
        </authorList>
    </citation>
    <scope>NUCLEOTIDE SEQUENCE [LARGE SCALE GENOMIC DNA]</scope>
    <source>
        <strain evidence="2 3">S</strain>
    </source>
</reference>
<dbReference type="InterPro" id="IPR048501">
    <property type="entry name" value="Legum_prodom"/>
</dbReference>
<gene>
    <name evidence="2" type="ORF">TELCIR_01706</name>
</gene>
<dbReference type="EMBL" id="KZ345069">
    <property type="protein sequence ID" value="PIO76227.1"/>
    <property type="molecule type" value="Genomic_DNA"/>
</dbReference>
<evidence type="ECO:0000259" key="1">
    <source>
        <dbReference type="Pfam" id="PF20985"/>
    </source>
</evidence>
<dbReference type="Gene3D" id="1.10.132.130">
    <property type="match status" value="1"/>
</dbReference>
<evidence type="ECO:0000313" key="3">
    <source>
        <dbReference type="Proteomes" id="UP000230423"/>
    </source>
</evidence>
<dbReference type="OrthoDB" id="5889348at2759"/>
<proteinExistence type="predicted"/>
<dbReference type="AlphaFoldDB" id="A0A2G9V171"/>
<dbReference type="InterPro" id="IPR046427">
    <property type="entry name" value="Legumain_prodom_sf"/>
</dbReference>
<evidence type="ECO:0000313" key="2">
    <source>
        <dbReference type="EMBL" id="PIO76227.1"/>
    </source>
</evidence>
<feature type="domain" description="Legumain prodomain" evidence="1">
    <location>
        <begin position="9"/>
        <end position="97"/>
    </location>
</feature>
<dbReference type="Pfam" id="PF20985">
    <property type="entry name" value="Legum_prodom"/>
    <property type="match status" value="1"/>
</dbReference>
<protein>
    <recommendedName>
        <fullName evidence="1">Legumain prodomain domain-containing protein</fullName>
    </recommendedName>
</protein>